<gene>
    <name evidence="4" type="ordered locus">TSC_c03200</name>
</gene>
<dbReference type="PANTHER" id="PTHR21666:SF270">
    <property type="entry name" value="MUREIN HYDROLASE ACTIVATOR ENVC"/>
    <property type="match status" value="1"/>
</dbReference>
<dbReference type="PANTHER" id="PTHR21666">
    <property type="entry name" value="PEPTIDASE-RELATED"/>
    <property type="match status" value="1"/>
</dbReference>
<dbReference type="AlphaFoldDB" id="E8PKR5"/>
<dbReference type="SUPFAM" id="SSF51261">
    <property type="entry name" value="Duplicated hybrid motif"/>
    <property type="match status" value="1"/>
</dbReference>
<evidence type="ECO:0000259" key="3">
    <source>
        <dbReference type="Pfam" id="PF01551"/>
    </source>
</evidence>
<feature type="transmembrane region" description="Helical" evidence="2">
    <location>
        <begin position="40"/>
        <end position="62"/>
    </location>
</feature>
<evidence type="ECO:0000313" key="4">
    <source>
        <dbReference type="EMBL" id="ADW20959.1"/>
    </source>
</evidence>
<dbReference type="InterPro" id="IPR016047">
    <property type="entry name" value="M23ase_b-sheet_dom"/>
</dbReference>
<keyword evidence="2" id="KW-0472">Membrane</keyword>
<keyword evidence="2" id="KW-1133">Transmembrane helix</keyword>
<reference evidence="5" key="1">
    <citation type="submission" date="2010-03" db="EMBL/GenBank/DDBJ databases">
        <title>The genome sequence of Thermus scotoductus SA-01.</title>
        <authorList>
            <person name="Gounder K."/>
            <person name="Liesegang H."/>
            <person name="Brzuszkiewicz E."/>
            <person name="Wollherr A."/>
            <person name="Daniel R."/>
            <person name="Gottschalk G."/>
            <person name="van Heerden E."/>
            <person name="Litthauer D."/>
        </authorList>
    </citation>
    <scope>NUCLEOTIDE SEQUENCE [LARGE SCALE GENOMIC DNA]</scope>
    <source>
        <strain evidence="5">ATCC 700910 / SA-01</strain>
    </source>
</reference>
<keyword evidence="1" id="KW-0175">Coiled coil</keyword>
<dbReference type="Gene3D" id="2.70.70.10">
    <property type="entry name" value="Glucose Permease (Domain IIA)"/>
    <property type="match status" value="1"/>
</dbReference>
<protein>
    <submittedName>
        <fullName evidence="4">Cell wall endopeptidase, family M23/M37</fullName>
    </submittedName>
</protein>
<evidence type="ECO:0000256" key="1">
    <source>
        <dbReference type="SAM" id="Coils"/>
    </source>
</evidence>
<dbReference type="KEGG" id="tsc:TSC_c03200"/>
<proteinExistence type="predicted"/>
<dbReference type="InterPro" id="IPR011055">
    <property type="entry name" value="Dup_hybrid_motif"/>
</dbReference>
<dbReference type="STRING" id="743525.TSC_c03200"/>
<feature type="domain" description="M23ase beta-sheet core" evidence="3">
    <location>
        <begin position="217"/>
        <end position="311"/>
    </location>
</feature>
<accession>E8PKR5</accession>
<evidence type="ECO:0000256" key="2">
    <source>
        <dbReference type="SAM" id="Phobius"/>
    </source>
</evidence>
<keyword evidence="2" id="KW-0812">Transmembrane</keyword>
<name>E8PKR5_THESS</name>
<dbReference type="HOGENOM" id="CLU_029425_2_4_0"/>
<dbReference type="InterPro" id="IPR050570">
    <property type="entry name" value="Cell_wall_metabolism_enzyme"/>
</dbReference>
<dbReference type="Proteomes" id="UP000008087">
    <property type="component" value="Chromosome"/>
</dbReference>
<reference evidence="4 5" key="2">
    <citation type="journal article" date="2011" name="BMC Genomics">
        <title>Sequence of the hyperplastic genome of the naturally competent Thermus scotoductus SA-01.</title>
        <authorList>
            <person name="Gounder K."/>
            <person name="Brzuszkiewicz E."/>
            <person name="Liesegang H."/>
            <person name="Wollherr A."/>
            <person name="Daniel R."/>
            <person name="Gottschalk G."/>
            <person name="Reva O."/>
            <person name="Kumwenda B."/>
            <person name="Srivastava M."/>
            <person name="Bricio C."/>
            <person name="Berenguer J."/>
            <person name="van Heerden E."/>
            <person name="Litthauer D."/>
        </authorList>
    </citation>
    <scope>NUCLEOTIDE SEQUENCE [LARGE SCALE GENOMIC DNA]</scope>
    <source>
        <strain evidence="5">ATCC 700910 / SA-01</strain>
    </source>
</reference>
<dbReference type="EMBL" id="CP001962">
    <property type="protein sequence ID" value="ADW20959.1"/>
    <property type="molecule type" value="Genomic_DNA"/>
</dbReference>
<dbReference type="eggNOG" id="COG0739">
    <property type="taxonomic scope" value="Bacteria"/>
</dbReference>
<dbReference type="Pfam" id="PF01551">
    <property type="entry name" value="Peptidase_M23"/>
    <property type="match status" value="1"/>
</dbReference>
<organism evidence="4 5">
    <name type="scientific">Thermus scotoductus (strain ATCC 700910 / SA-01)</name>
    <dbReference type="NCBI Taxonomy" id="743525"/>
    <lineage>
        <taxon>Bacteria</taxon>
        <taxon>Thermotogati</taxon>
        <taxon>Deinococcota</taxon>
        <taxon>Deinococci</taxon>
        <taxon>Thermales</taxon>
        <taxon>Thermaceae</taxon>
        <taxon>Thermus</taxon>
    </lineage>
</organism>
<feature type="coiled-coil region" evidence="1">
    <location>
        <begin position="69"/>
        <end position="124"/>
    </location>
</feature>
<dbReference type="GO" id="GO:0004222">
    <property type="term" value="F:metalloendopeptidase activity"/>
    <property type="evidence" value="ECO:0007669"/>
    <property type="project" value="TreeGrafter"/>
</dbReference>
<sequence length="322" mass="35652">MAEGWGVQGILFRMKRQARRPLRYTLLLARSGGGSRAVSLPGWAVAFFLALLTLWTGANLYLWHKSREARTLEVRLQALSQEARRLSLALEAERAKNGALSEEARRTKKELEEIKKAIEELRRRAGLSPLNALPVRYQEGGQGGGAVASSEESLAGWAEVRAEVLDLRHQLKEVVPALERTLEVERSLPRGLPLRGYEGVTSFFGMRKNPFGRGYEFHDGLDLSAPYGAPVYATGSGVVARAGWMGAYGLAVLLDHAEGYQSLYGHLSRILVRPGQRVEKGQVLGYVGSTGRSTGPHLHYGVYRYGSPRDPRLYLDPLWASR</sequence>
<evidence type="ECO:0000313" key="5">
    <source>
        <dbReference type="Proteomes" id="UP000008087"/>
    </source>
</evidence>
<dbReference type="CDD" id="cd12797">
    <property type="entry name" value="M23_peptidase"/>
    <property type="match status" value="1"/>
</dbReference>